<feature type="domain" description="HMA" evidence="22">
    <location>
        <begin position="80"/>
        <end position="146"/>
    </location>
</feature>
<dbReference type="InterPro" id="IPR001757">
    <property type="entry name" value="P_typ_ATPase"/>
</dbReference>
<dbReference type="Proteomes" id="UP000568888">
    <property type="component" value="Unassembled WGS sequence"/>
</dbReference>
<feature type="region of interest" description="Disordered" evidence="21">
    <location>
        <begin position="50"/>
        <end position="78"/>
    </location>
</feature>
<feature type="transmembrane region" description="Helical" evidence="20">
    <location>
        <begin position="247"/>
        <end position="271"/>
    </location>
</feature>
<dbReference type="NCBIfam" id="TIGR01494">
    <property type="entry name" value="ATPase_P-type"/>
    <property type="match status" value="1"/>
</dbReference>
<dbReference type="PROSITE" id="PS50846">
    <property type="entry name" value="HMA_2"/>
    <property type="match status" value="1"/>
</dbReference>
<dbReference type="Gene3D" id="2.70.150.10">
    <property type="entry name" value="Calcium-transporting ATPase, cytoplasmic transduction domain A"/>
    <property type="match status" value="1"/>
</dbReference>
<dbReference type="Pfam" id="PF04945">
    <property type="entry name" value="YHS"/>
    <property type="match status" value="1"/>
</dbReference>
<evidence type="ECO:0000256" key="20">
    <source>
        <dbReference type="RuleBase" id="RU362081"/>
    </source>
</evidence>
<keyword evidence="12" id="KW-0460">Magnesium</keyword>
<dbReference type="Proteomes" id="UP000831485">
    <property type="component" value="Chromosome"/>
</dbReference>
<proteinExistence type="inferred from homology"/>
<evidence type="ECO:0000256" key="14">
    <source>
        <dbReference type="ARBA" id="ARBA00022989"/>
    </source>
</evidence>
<dbReference type="InterPro" id="IPR036163">
    <property type="entry name" value="HMA_dom_sf"/>
</dbReference>
<evidence type="ECO:0000313" key="25">
    <source>
        <dbReference type="Proteomes" id="UP000568888"/>
    </source>
</evidence>
<dbReference type="Gene3D" id="3.40.1110.10">
    <property type="entry name" value="Calcium-transporting ATPase, cytoplasmic domain N"/>
    <property type="match status" value="1"/>
</dbReference>
<dbReference type="CDD" id="cd00371">
    <property type="entry name" value="HMA"/>
    <property type="match status" value="1"/>
</dbReference>
<dbReference type="GO" id="GO:0005507">
    <property type="term" value="F:copper ion binding"/>
    <property type="evidence" value="ECO:0007669"/>
    <property type="project" value="TreeGrafter"/>
</dbReference>
<dbReference type="GO" id="GO:0060003">
    <property type="term" value="P:copper ion export"/>
    <property type="evidence" value="ECO:0007669"/>
    <property type="project" value="UniProtKB-ARBA"/>
</dbReference>
<dbReference type="InterPro" id="IPR017969">
    <property type="entry name" value="Heavy-metal-associated_CS"/>
</dbReference>
<dbReference type="EMBL" id="BLXY01000002">
    <property type="protein sequence ID" value="GFO63283.1"/>
    <property type="molecule type" value="Genomic_DNA"/>
</dbReference>
<dbReference type="NCBIfam" id="TIGR01525">
    <property type="entry name" value="ATPase-IB_hvy"/>
    <property type="match status" value="1"/>
</dbReference>
<dbReference type="SUPFAM" id="SSF56784">
    <property type="entry name" value="HAD-like"/>
    <property type="match status" value="1"/>
</dbReference>
<dbReference type="InterPro" id="IPR027256">
    <property type="entry name" value="P-typ_ATPase_IB"/>
</dbReference>
<organism evidence="23 25">
    <name type="scientific">Geomonas paludis</name>
    <dbReference type="NCBI Taxonomy" id="2740185"/>
    <lineage>
        <taxon>Bacteria</taxon>
        <taxon>Pseudomonadati</taxon>
        <taxon>Thermodesulfobacteriota</taxon>
        <taxon>Desulfuromonadia</taxon>
        <taxon>Geobacterales</taxon>
        <taxon>Geobacteraceae</taxon>
        <taxon>Geomonas</taxon>
    </lineage>
</organism>
<dbReference type="InterPro" id="IPR023214">
    <property type="entry name" value="HAD_sf"/>
</dbReference>
<evidence type="ECO:0000256" key="11">
    <source>
        <dbReference type="ARBA" id="ARBA00022840"/>
    </source>
</evidence>
<feature type="transmembrane region" description="Helical" evidence="20">
    <location>
        <begin position="476"/>
        <end position="496"/>
    </location>
</feature>
<evidence type="ECO:0000256" key="9">
    <source>
        <dbReference type="ARBA" id="ARBA00022741"/>
    </source>
</evidence>
<dbReference type="InterPro" id="IPR036412">
    <property type="entry name" value="HAD-like_sf"/>
</dbReference>
<dbReference type="InterPro" id="IPR006121">
    <property type="entry name" value="HMA_dom"/>
</dbReference>
<comment type="subcellular location">
    <subcellularLocation>
        <location evidence="1">Cell membrane</location>
        <topology evidence="1">Multi-pass membrane protein</topology>
    </subcellularLocation>
</comment>
<dbReference type="GO" id="GO:0016887">
    <property type="term" value="F:ATP hydrolysis activity"/>
    <property type="evidence" value="ECO:0007669"/>
    <property type="project" value="InterPro"/>
</dbReference>
<evidence type="ECO:0000313" key="24">
    <source>
        <dbReference type="EMBL" id="UPU38185.1"/>
    </source>
</evidence>
<feature type="transmembrane region" description="Helical" evidence="20">
    <location>
        <begin position="443"/>
        <end position="464"/>
    </location>
</feature>
<dbReference type="InterPro" id="IPR012348">
    <property type="entry name" value="RNR-like"/>
</dbReference>
<dbReference type="Pfam" id="PF00122">
    <property type="entry name" value="E1-E2_ATPase"/>
    <property type="match status" value="1"/>
</dbReference>
<dbReference type="PANTHER" id="PTHR43520">
    <property type="entry name" value="ATP7, ISOFORM B"/>
    <property type="match status" value="1"/>
</dbReference>
<evidence type="ECO:0000256" key="10">
    <source>
        <dbReference type="ARBA" id="ARBA00022796"/>
    </source>
</evidence>
<dbReference type="GO" id="GO:0043682">
    <property type="term" value="F:P-type divalent copper transporter activity"/>
    <property type="evidence" value="ECO:0007669"/>
    <property type="project" value="TreeGrafter"/>
</dbReference>
<keyword evidence="5 20" id="KW-1003">Cell membrane</keyword>
<gene>
    <name evidence="23" type="ORF">GMPD_12020</name>
    <name evidence="24" type="ORF">M1B72_10875</name>
</gene>
<keyword evidence="17 20" id="KW-0472">Membrane</keyword>
<dbReference type="Gene3D" id="1.10.620.20">
    <property type="entry name" value="Ribonucleotide Reductase, subunit A"/>
    <property type="match status" value="1"/>
</dbReference>
<dbReference type="NCBIfam" id="TIGR01511">
    <property type="entry name" value="ATPase-IB1_Cu"/>
    <property type="match status" value="1"/>
</dbReference>
<dbReference type="InterPro" id="IPR059000">
    <property type="entry name" value="ATPase_P-type_domA"/>
</dbReference>
<evidence type="ECO:0000256" key="15">
    <source>
        <dbReference type="ARBA" id="ARBA00023008"/>
    </source>
</evidence>
<evidence type="ECO:0000256" key="1">
    <source>
        <dbReference type="ARBA" id="ARBA00004651"/>
    </source>
</evidence>
<feature type="transmembrane region" description="Helical" evidence="20">
    <location>
        <begin position="178"/>
        <end position="195"/>
    </location>
</feature>
<comment type="similarity">
    <text evidence="2 20">Belongs to the cation transport ATPase (P-type) (TC 3.A.3) family. Type IB subfamily.</text>
</comment>
<dbReference type="GO" id="GO:0016491">
    <property type="term" value="F:oxidoreductase activity"/>
    <property type="evidence" value="ECO:0007669"/>
    <property type="project" value="InterPro"/>
</dbReference>
<dbReference type="PROSITE" id="PS01047">
    <property type="entry name" value="HMA_1"/>
    <property type="match status" value="1"/>
</dbReference>
<feature type="transmembrane region" description="Helical" evidence="20">
    <location>
        <begin position="215"/>
        <end position="235"/>
    </location>
</feature>
<keyword evidence="13" id="KW-1278">Translocase</keyword>
<keyword evidence="15" id="KW-0186">Copper</keyword>
<dbReference type="PROSITE" id="PS00154">
    <property type="entry name" value="ATPASE_E1_E2"/>
    <property type="match status" value="1"/>
</dbReference>
<keyword evidence="6" id="KW-0597">Phosphoprotein</keyword>
<dbReference type="GO" id="GO:0140581">
    <property type="term" value="F:P-type monovalent copper transporter activity"/>
    <property type="evidence" value="ECO:0007669"/>
    <property type="project" value="UniProtKB-EC"/>
</dbReference>
<evidence type="ECO:0000256" key="12">
    <source>
        <dbReference type="ARBA" id="ARBA00022842"/>
    </source>
</evidence>
<dbReference type="SMART" id="SM00746">
    <property type="entry name" value="TRASH"/>
    <property type="match status" value="1"/>
</dbReference>
<dbReference type="AlphaFoldDB" id="A0A6V8MUP5"/>
<feature type="transmembrane region" description="Helical" evidence="20">
    <location>
        <begin position="811"/>
        <end position="833"/>
    </location>
</feature>
<dbReference type="SFLD" id="SFLDF00027">
    <property type="entry name" value="p-type_atpase"/>
    <property type="match status" value="1"/>
</dbReference>
<reference evidence="25" key="1">
    <citation type="submission" date="2020-06" db="EMBL/GenBank/DDBJ databases">
        <title>Draft genomic sequecing of Geomonas sp. Red736.</title>
        <authorList>
            <person name="Itoh H."/>
            <person name="Xu Z.X."/>
            <person name="Ushijima N."/>
            <person name="Masuda Y."/>
            <person name="Shiratori Y."/>
            <person name="Senoo K."/>
        </authorList>
    </citation>
    <scope>NUCLEOTIDE SEQUENCE [LARGE SCALE GENOMIC DNA]</scope>
    <source>
        <strain evidence="25">Red736</strain>
    </source>
</reference>
<evidence type="ECO:0000256" key="5">
    <source>
        <dbReference type="ARBA" id="ARBA00022475"/>
    </source>
</evidence>
<dbReference type="InterPro" id="IPR018303">
    <property type="entry name" value="ATPase_P-typ_P_site"/>
</dbReference>
<evidence type="ECO:0000256" key="6">
    <source>
        <dbReference type="ARBA" id="ARBA00022553"/>
    </source>
</evidence>
<feature type="transmembrane region" description="Helical" evidence="20">
    <location>
        <begin position="786"/>
        <end position="805"/>
    </location>
</feature>
<sequence>MTENTTFRDPVCGMEVGAAAPLSATHQGTSYKFCSANCLEKFLASPERYLSQPTASGTEESPVSAESPAAPDAPATEQAEQCELPLLGMNCAGCAGRIEKTLNATQGVVTAAVNFATTRATIKYDPNGTSPDALKQVVRDMGYDVLEAGGAAESDEAGMLEAQTQVHEAQYRKNRTKFLLALALTLPVAVLAMAGHVVPALADVFNFPGRSWVELALTTPVLFWAGREFFTGAWAAAKHRVADMNTLVALGTLSAYLFSLVATIAPEWLMAGAAGETGAAGHGHAMASPVGVYYEVAAIIVTLILMGRLLEARARSKTSGAIHALIGLQPKLARVVRGDREEDIPIAEVVLGDVIVVRPGEKVPVDGEVIEGGSSIDESMLTGEPLPVLKKLGDTVIGATLNKTGSFRMLATRIGKDTVLQQIVRLVQQAQGSKAPIQRLADLIASYFVPVVISLAIATFVIWFDVTPPETRLNMAVLTFVSVLIIACPCALGLATPTAIMVGTGRGAQSGILIKGGEALETAHKLTTIVLDKTGTITRGVPSVTDVETFVVDRRTLLQLCASAEAGSEHPLGEAIVRSAEEEGLERLPVTGFNAIPGHGIEAEVDGKKILVGTELLLTNHGIAVDPSKAHRLADAGKTPVLVAIDGRFAGVIAVADPIKEGSAGAVKRLHDLGLEVIMLTGDNRRTADSIARQVGVDRVVAEVLPDGKGEEIKKLQAQGKVVAMVGDGINDAPALAQADVGIAMGSGTDVAIEAADITLVRGDLNGVISSIALSRATIANIKQNLFFAFIYNILGIPIAAGILYPFTGWLLSPIIASLTMALSSVSVVTNALRLRGFTVERG</sequence>
<dbReference type="GO" id="GO:0005886">
    <property type="term" value="C:plasma membrane"/>
    <property type="evidence" value="ECO:0007669"/>
    <property type="project" value="UniProtKB-SubCell"/>
</dbReference>
<evidence type="ECO:0000256" key="3">
    <source>
        <dbReference type="ARBA" id="ARBA00012517"/>
    </source>
</evidence>
<evidence type="ECO:0000256" key="8">
    <source>
        <dbReference type="ARBA" id="ARBA00022723"/>
    </source>
</evidence>
<comment type="catalytic activity">
    <reaction evidence="19">
        <text>Cu(+)(in) + ATP + H2O = Cu(+)(out) + ADP + phosphate + H(+)</text>
        <dbReference type="Rhea" id="RHEA:25792"/>
        <dbReference type="ChEBI" id="CHEBI:15377"/>
        <dbReference type="ChEBI" id="CHEBI:15378"/>
        <dbReference type="ChEBI" id="CHEBI:30616"/>
        <dbReference type="ChEBI" id="CHEBI:43474"/>
        <dbReference type="ChEBI" id="CHEBI:49552"/>
        <dbReference type="ChEBI" id="CHEBI:456216"/>
        <dbReference type="EC" id="7.2.2.8"/>
    </reaction>
</comment>
<keyword evidence="9 20" id="KW-0547">Nucleotide-binding</keyword>
<evidence type="ECO:0000256" key="4">
    <source>
        <dbReference type="ARBA" id="ARBA00022448"/>
    </source>
</evidence>
<keyword evidence="11 20" id="KW-0067">ATP-binding</keyword>
<dbReference type="SUPFAM" id="SSF81653">
    <property type="entry name" value="Calcium ATPase, transduction domain A"/>
    <property type="match status" value="1"/>
</dbReference>
<reference evidence="24" key="3">
    <citation type="submission" date="2022-04" db="EMBL/GenBank/DDBJ databases">
        <authorList>
            <person name="Liu G."/>
        </authorList>
    </citation>
    <scope>NUCLEOTIDE SEQUENCE</scope>
    <source>
        <strain evidence="24">RG22</strain>
    </source>
</reference>
<dbReference type="SFLD" id="SFLDS00003">
    <property type="entry name" value="Haloacid_Dehalogenase"/>
    <property type="match status" value="1"/>
</dbReference>
<feature type="transmembrane region" description="Helical" evidence="20">
    <location>
        <begin position="291"/>
        <end position="310"/>
    </location>
</feature>
<dbReference type="FunFam" id="2.70.150.10:FF:000020">
    <property type="entry name" value="Copper-exporting P-type ATPase A"/>
    <property type="match status" value="1"/>
</dbReference>
<evidence type="ECO:0000259" key="22">
    <source>
        <dbReference type="PROSITE" id="PS50846"/>
    </source>
</evidence>
<evidence type="ECO:0000256" key="19">
    <source>
        <dbReference type="ARBA" id="ARBA00049289"/>
    </source>
</evidence>
<dbReference type="GO" id="GO:0005524">
    <property type="term" value="F:ATP binding"/>
    <property type="evidence" value="ECO:0007669"/>
    <property type="project" value="UniProtKB-UniRule"/>
</dbReference>
<keyword evidence="14 20" id="KW-1133">Transmembrane helix</keyword>
<keyword evidence="16" id="KW-0406">Ion transport</keyword>
<evidence type="ECO:0000256" key="16">
    <source>
        <dbReference type="ARBA" id="ARBA00023065"/>
    </source>
</evidence>
<dbReference type="Gene3D" id="3.40.50.1000">
    <property type="entry name" value="HAD superfamily/HAD-like"/>
    <property type="match status" value="1"/>
</dbReference>
<dbReference type="PANTHER" id="PTHR43520:SF8">
    <property type="entry name" value="P-TYPE CU(+) TRANSPORTER"/>
    <property type="match status" value="1"/>
</dbReference>
<dbReference type="InterPro" id="IPR008250">
    <property type="entry name" value="ATPase_P-typ_transduc_dom_A_sf"/>
</dbReference>
<dbReference type="PRINTS" id="PR00119">
    <property type="entry name" value="CATATPASE"/>
</dbReference>
<dbReference type="SUPFAM" id="SSF55008">
    <property type="entry name" value="HMA, heavy metal-associated domain"/>
    <property type="match status" value="1"/>
</dbReference>
<dbReference type="InterPro" id="IPR011017">
    <property type="entry name" value="TRASH_dom"/>
</dbReference>
<dbReference type="GO" id="GO:0055070">
    <property type="term" value="P:copper ion homeostasis"/>
    <property type="evidence" value="ECO:0007669"/>
    <property type="project" value="TreeGrafter"/>
</dbReference>
<dbReference type="InterPro" id="IPR007029">
    <property type="entry name" value="YHS_dom"/>
</dbReference>
<evidence type="ECO:0000256" key="21">
    <source>
        <dbReference type="SAM" id="MobiDB-lite"/>
    </source>
</evidence>
<dbReference type="SUPFAM" id="SSF81665">
    <property type="entry name" value="Calcium ATPase, transmembrane domain M"/>
    <property type="match status" value="1"/>
</dbReference>
<evidence type="ECO:0000256" key="18">
    <source>
        <dbReference type="ARBA" id="ARBA00033239"/>
    </source>
</evidence>
<evidence type="ECO:0000256" key="7">
    <source>
        <dbReference type="ARBA" id="ARBA00022692"/>
    </source>
</evidence>
<dbReference type="Pfam" id="PF00702">
    <property type="entry name" value="Hydrolase"/>
    <property type="match status" value="1"/>
</dbReference>
<dbReference type="FunFam" id="3.30.70.100:FF:000005">
    <property type="entry name" value="Copper-exporting P-type ATPase A"/>
    <property type="match status" value="1"/>
</dbReference>
<keyword evidence="26" id="KW-1185">Reference proteome</keyword>
<keyword evidence="10" id="KW-0187">Copper transport</keyword>
<dbReference type="InterPro" id="IPR044492">
    <property type="entry name" value="P_typ_ATPase_HD_dom"/>
</dbReference>
<evidence type="ECO:0000313" key="23">
    <source>
        <dbReference type="EMBL" id="GFO63283.1"/>
    </source>
</evidence>
<reference evidence="23" key="2">
    <citation type="journal article" date="2021" name="Int. J. Syst. Evol. Microbiol.">
        <title>Geomonas silvestris sp. nov., Geomonas paludis sp. nov. and Geomonas limicola sp. nov., isolated from terrestrial environments, and emended description of the genus Geomonas.</title>
        <authorList>
            <person name="Itoh H."/>
            <person name="Xu Z."/>
            <person name="Masuda Y."/>
            <person name="Ushijima N."/>
            <person name="Hayakawa C."/>
            <person name="Shiratori Y."/>
            <person name="Senoo K."/>
        </authorList>
    </citation>
    <scope>NUCLEOTIDE SEQUENCE</scope>
    <source>
        <strain evidence="23">Red736</strain>
    </source>
</reference>
<dbReference type="SFLD" id="SFLDG00002">
    <property type="entry name" value="C1.7:_P-type_atpase_like"/>
    <property type="match status" value="1"/>
</dbReference>
<dbReference type="RefSeq" id="WP_183346157.1">
    <property type="nucleotide sequence ID" value="NZ_BLXY01000002.1"/>
</dbReference>
<keyword evidence="7 20" id="KW-0812">Transmembrane</keyword>
<dbReference type="Pfam" id="PF00403">
    <property type="entry name" value="HMA"/>
    <property type="match status" value="1"/>
</dbReference>
<dbReference type="EC" id="7.2.2.8" evidence="3"/>
<dbReference type="InterPro" id="IPR023298">
    <property type="entry name" value="ATPase_P-typ_TM_dom_sf"/>
</dbReference>
<dbReference type="InterPro" id="IPR023299">
    <property type="entry name" value="ATPase_P-typ_cyto_dom_N"/>
</dbReference>
<evidence type="ECO:0000256" key="2">
    <source>
        <dbReference type="ARBA" id="ARBA00006024"/>
    </source>
</evidence>
<dbReference type="EMBL" id="CP096574">
    <property type="protein sequence ID" value="UPU38185.1"/>
    <property type="molecule type" value="Genomic_DNA"/>
</dbReference>
<evidence type="ECO:0000256" key="13">
    <source>
        <dbReference type="ARBA" id="ARBA00022967"/>
    </source>
</evidence>
<keyword evidence="8 20" id="KW-0479">Metal-binding</keyword>
<protein>
    <recommendedName>
        <fullName evidence="3">P-type Cu(+) transporter</fullName>
        <ecNumber evidence="3">7.2.2.8</ecNumber>
    </recommendedName>
    <alternativeName>
        <fullName evidence="18">Cu(+)-exporting ATPase</fullName>
    </alternativeName>
</protein>
<keyword evidence="4" id="KW-0813">Transport</keyword>
<dbReference type="Gene3D" id="3.30.70.100">
    <property type="match status" value="1"/>
</dbReference>
<accession>A0A6V8MUP5</accession>
<dbReference type="FunFam" id="3.40.50.1000:FF:000144">
    <property type="entry name" value="copper-transporting ATPase 1 isoform X2"/>
    <property type="match status" value="1"/>
</dbReference>
<name>A0A6V8MUP5_9BACT</name>
<dbReference type="PRINTS" id="PR00120">
    <property type="entry name" value="HATPASE"/>
</dbReference>
<feature type="compositionally biased region" description="Low complexity" evidence="21">
    <location>
        <begin position="59"/>
        <end position="77"/>
    </location>
</feature>
<evidence type="ECO:0000256" key="17">
    <source>
        <dbReference type="ARBA" id="ARBA00023136"/>
    </source>
</evidence>
<dbReference type="CDD" id="cd02094">
    <property type="entry name" value="P-type_ATPase_Cu-like"/>
    <property type="match status" value="1"/>
</dbReference>
<evidence type="ECO:0000313" key="26">
    <source>
        <dbReference type="Proteomes" id="UP000831485"/>
    </source>
</evidence>